<name>A0AAV2VSW5_9VIBR</name>
<dbReference type="EMBL" id="CAOF01000124">
    <property type="protein sequence ID" value="CCO47677.1"/>
    <property type="molecule type" value="Genomic_DNA"/>
</dbReference>
<dbReference type="PROSITE" id="PS51257">
    <property type="entry name" value="PROKAR_LIPOPROTEIN"/>
    <property type="match status" value="1"/>
</dbReference>
<evidence type="ECO:0000313" key="2">
    <source>
        <dbReference type="Proteomes" id="UP000018211"/>
    </source>
</evidence>
<proteinExistence type="predicted"/>
<gene>
    <name evidence="1" type="ORF">VIBNISOn1_330019</name>
</gene>
<evidence type="ECO:0008006" key="3">
    <source>
        <dbReference type="Google" id="ProtNLM"/>
    </source>
</evidence>
<evidence type="ECO:0000313" key="1">
    <source>
        <dbReference type="EMBL" id="CCO47677.1"/>
    </source>
</evidence>
<dbReference type="AlphaFoldDB" id="A0AAV2VSW5"/>
<sequence length="513" mass="56999">MKSLFFTTVVGGVLLLQGCAQTETPKAPAKITKPVTIDQPEIMPQTFMLHGEMVLGHETRSLAPCGGKQQYWLDMPVDTFQRVEGLVSRPYQPLYAELIGYLAPPPQEGFAADFTARFVVTGVNHVSAESPSRCAKPLHPTFASGHAPAWKASIEKDALRISQIGKQDSLVPITRTAITPNKREYFSESGNLTLTRAHCVDNRSGDVLSWKAELNNKSTALQGCAALSNGDSSHDWLGSYRARSTQTDGFSVQLELNADHTAFTHYHYSNGDPSTQESGYWQQLNPNQVMVTMTHYQSQPLLSERIYTRKGSSLKAIKEKVNGIVYPIQGDGLELFADSGSYTQQLDTPDIKTNAPLKDATVVSSNQFDSQVDKAVRQYFTLHKTDPKNTRYRWLKYDLNQDGRQELLTYLDWCGAQGCTLLIFENKGSDQWRFHSRITQVTTSFKVSQHNKLGWHDLELEVINGGKKSIHSLSFDGISYPVSPSSTPELWSPSNAVVSLFSDAQPPQTGVKM</sequence>
<protein>
    <recommendedName>
        <fullName evidence="3">Lipoprotein</fullName>
    </recommendedName>
</protein>
<dbReference type="RefSeq" id="WP_022612398.1">
    <property type="nucleotide sequence ID" value="NZ_LK391965.1"/>
</dbReference>
<dbReference type="Proteomes" id="UP000018211">
    <property type="component" value="Unassembled WGS sequence"/>
</dbReference>
<reference evidence="1 2" key="1">
    <citation type="journal article" date="2013" name="ISME J.">
        <title>Comparative genomics of pathogenic lineages of Vibrio nigripulchritudo identifies virulence-associated traits.</title>
        <authorList>
            <person name="Goudenege D."/>
            <person name="Labreuche Y."/>
            <person name="Krin E."/>
            <person name="Ansquer D."/>
            <person name="Mangenot S."/>
            <person name="Calteau A."/>
            <person name="Medigue C."/>
            <person name="Mazel D."/>
            <person name="Polz M.F."/>
            <person name="Le Roux F."/>
        </authorList>
    </citation>
    <scope>NUCLEOTIDE SEQUENCE [LARGE SCALE GENOMIC DNA]</scope>
    <source>
        <strain evidence="1 2">SOn1</strain>
    </source>
</reference>
<comment type="caution">
    <text evidence="1">The sequence shown here is derived from an EMBL/GenBank/DDBJ whole genome shotgun (WGS) entry which is preliminary data.</text>
</comment>
<accession>A0AAV2VSW5</accession>
<organism evidence="1 2">
    <name type="scientific">Vibrio nigripulchritudo SOn1</name>
    <dbReference type="NCBI Taxonomy" id="1238450"/>
    <lineage>
        <taxon>Bacteria</taxon>
        <taxon>Pseudomonadati</taxon>
        <taxon>Pseudomonadota</taxon>
        <taxon>Gammaproteobacteria</taxon>
        <taxon>Vibrionales</taxon>
        <taxon>Vibrionaceae</taxon>
        <taxon>Vibrio</taxon>
    </lineage>
</organism>